<gene>
    <name evidence="2" type="ORF">CASFOL_012067</name>
</gene>
<organism evidence="2 3">
    <name type="scientific">Castilleja foliolosa</name>
    <dbReference type="NCBI Taxonomy" id="1961234"/>
    <lineage>
        <taxon>Eukaryota</taxon>
        <taxon>Viridiplantae</taxon>
        <taxon>Streptophyta</taxon>
        <taxon>Embryophyta</taxon>
        <taxon>Tracheophyta</taxon>
        <taxon>Spermatophyta</taxon>
        <taxon>Magnoliopsida</taxon>
        <taxon>eudicotyledons</taxon>
        <taxon>Gunneridae</taxon>
        <taxon>Pentapetalae</taxon>
        <taxon>asterids</taxon>
        <taxon>lamiids</taxon>
        <taxon>Lamiales</taxon>
        <taxon>Orobanchaceae</taxon>
        <taxon>Pedicularideae</taxon>
        <taxon>Castillejinae</taxon>
        <taxon>Castilleja</taxon>
    </lineage>
</organism>
<evidence type="ECO:0000259" key="1">
    <source>
        <dbReference type="PROSITE" id="PS50280"/>
    </source>
</evidence>
<reference evidence="3" key="1">
    <citation type="journal article" date="2024" name="IScience">
        <title>Strigolactones Initiate the Formation of Haustorium-like Structures in Castilleja.</title>
        <authorList>
            <person name="Buerger M."/>
            <person name="Peterson D."/>
            <person name="Chory J."/>
        </authorList>
    </citation>
    <scope>NUCLEOTIDE SEQUENCE [LARGE SCALE GENOMIC DNA]</scope>
</reference>
<dbReference type="InterPro" id="IPR001214">
    <property type="entry name" value="SET_dom"/>
</dbReference>
<dbReference type="EMBL" id="JAVIJP010000015">
    <property type="protein sequence ID" value="KAL3644135.1"/>
    <property type="molecule type" value="Genomic_DNA"/>
</dbReference>
<dbReference type="CDD" id="cd09917">
    <property type="entry name" value="F-box_SF"/>
    <property type="match status" value="1"/>
</dbReference>
<dbReference type="Gene3D" id="2.170.270.10">
    <property type="entry name" value="SET domain"/>
    <property type="match status" value="1"/>
</dbReference>
<dbReference type="PANTHER" id="PTHR45660:SF89">
    <property type="entry name" value="HISTONE-LYSINE N-METHYLTRANSFERASE SUVR3"/>
    <property type="match status" value="1"/>
</dbReference>
<dbReference type="Pfam" id="PF00856">
    <property type="entry name" value="SET"/>
    <property type="match status" value="1"/>
</dbReference>
<name>A0ABD3DPF4_9LAMI</name>
<dbReference type="InterPro" id="IPR046341">
    <property type="entry name" value="SET_dom_sf"/>
</dbReference>
<dbReference type="InterPro" id="IPR051357">
    <property type="entry name" value="H3K9_HMTase_SUVAR3-9"/>
</dbReference>
<dbReference type="Proteomes" id="UP001632038">
    <property type="component" value="Unassembled WGS sequence"/>
</dbReference>
<evidence type="ECO:0000313" key="2">
    <source>
        <dbReference type="EMBL" id="KAL3644135.1"/>
    </source>
</evidence>
<evidence type="ECO:0000313" key="3">
    <source>
        <dbReference type="Proteomes" id="UP001632038"/>
    </source>
</evidence>
<accession>A0ABD3DPF4</accession>
<protein>
    <recommendedName>
        <fullName evidence="1">SET domain-containing protein</fullName>
    </recommendedName>
</protein>
<dbReference type="PANTHER" id="PTHR45660">
    <property type="entry name" value="HISTONE-LYSINE N-METHYLTRANSFERASE SETMAR"/>
    <property type="match status" value="1"/>
</dbReference>
<dbReference type="PROSITE" id="PS50280">
    <property type="entry name" value="SET"/>
    <property type="match status" value="1"/>
</dbReference>
<feature type="domain" description="SET" evidence="1">
    <location>
        <begin position="176"/>
        <end position="308"/>
    </location>
</feature>
<comment type="caution">
    <text evidence="2">The sequence shown here is derived from an EMBL/GenBank/DDBJ whole genome shotgun (WGS) entry which is preliminary data.</text>
</comment>
<keyword evidence="3" id="KW-1185">Reference proteome</keyword>
<dbReference type="SMART" id="SM00317">
    <property type="entry name" value="SET"/>
    <property type="match status" value="1"/>
</dbReference>
<proteinExistence type="predicted"/>
<dbReference type="SUPFAM" id="SSF82199">
    <property type="entry name" value="SET domain"/>
    <property type="match status" value="1"/>
</dbReference>
<sequence>MEERCSKKIIDSQSEEAFLRCATVILPYLNPAELASISSTCKTLYQISKLVTSRRTSDASRGIENLPIPFLNPIAGGKSEPYSYFIYSPTQTARVGPEIRQPWGSDGDASLYGKEGRPDPFLFRVEGASGCDCARGCGDGCNCLTADGFLLTRECGPSCSCDSMCGNRVSQGGVMTRLKIAKDERKGWGLFAAELIPSGQFVCEYAGELLSTKEARQRQQTYDKPASNGHVTPALLVVKEHLPSGNTCMRINIDATRIGNIARFINHSCDGGNLDTVITRSSGALLPRICFFASRNIQENEELAFSYGDVRLDPNGQPCFCSSSCCAGILPSEHT</sequence>
<dbReference type="AlphaFoldDB" id="A0ABD3DPF4"/>